<sequence length="204" mass="22589">MADSFFTISKAAQATFKDRNSRFIGLVFPVENETQVKDIQAQLRKEYYDARHHCFAYIIGFDKEVFRANDDGEPSGSAGKPIHNQLLSSGVTNVLAVVVRYFGGTKLGVPGLINAYKTATKMALDEAGVVEKFTARRMQLGFTYPEINAVMQIVQTDGVKILEQLFDNNCSMELLVKESMTNLISSKLEKAGISCEIISGLEVF</sequence>
<feature type="domain" description="Impact N-terminal" evidence="2">
    <location>
        <begin position="19"/>
        <end position="124"/>
    </location>
</feature>
<dbReference type="AlphaFoldDB" id="A0A644XA65"/>
<accession>A0A644XA65</accession>
<name>A0A644XA65_9ZZZZ</name>
<dbReference type="InterPro" id="IPR036956">
    <property type="entry name" value="Impact_N_sf"/>
</dbReference>
<reference evidence="3" key="1">
    <citation type="submission" date="2019-08" db="EMBL/GenBank/DDBJ databases">
        <authorList>
            <person name="Kucharzyk K."/>
            <person name="Murdoch R.W."/>
            <person name="Higgins S."/>
            <person name="Loffler F."/>
        </authorList>
    </citation>
    <scope>NUCLEOTIDE SEQUENCE</scope>
</reference>
<protein>
    <recommendedName>
        <fullName evidence="2">Impact N-terminal domain-containing protein</fullName>
    </recommendedName>
</protein>
<evidence type="ECO:0000256" key="1">
    <source>
        <dbReference type="ARBA" id="ARBA00007665"/>
    </source>
</evidence>
<comment type="similarity">
    <text evidence="1">Belongs to the IMPACT family.</text>
</comment>
<dbReference type="Pfam" id="PF01205">
    <property type="entry name" value="Impact_N"/>
    <property type="match status" value="1"/>
</dbReference>
<dbReference type="PANTHER" id="PTHR16301:SF20">
    <property type="entry name" value="IMPACT FAMILY MEMBER YIGZ"/>
    <property type="match status" value="1"/>
</dbReference>
<proteinExistence type="inferred from homology"/>
<dbReference type="PANTHER" id="PTHR16301">
    <property type="entry name" value="IMPACT-RELATED"/>
    <property type="match status" value="1"/>
</dbReference>
<gene>
    <name evidence="3" type="ORF">SDC9_59082</name>
</gene>
<comment type="caution">
    <text evidence="3">The sequence shown here is derived from an EMBL/GenBank/DDBJ whole genome shotgun (WGS) entry which is preliminary data.</text>
</comment>
<dbReference type="SUPFAM" id="SSF54211">
    <property type="entry name" value="Ribosomal protein S5 domain 2-like"/>
    <property type="match status" value="1"/>
</dbReference>
<dbReference type="GO" id="GO:0006446">
    <property type="term" value="P:regulation of translational initiation"/>
    <property type="evidence" value="ECO:0007669"/>
    <property type="project" value="TreeGrafter"/>
</dbReference>
<dbReference type="Gene3D" id="3.30.230.30">
    <property type="entry name" value="Impact, N-terminal domain"/>
    <property type="match status" value="1"/>
</dbReference>
<dbReference type="InterPro" id="IPR020568">
    <property type="entry name" value="Ribosomal_Su5_D2-typ_SF"/>
</dbReference>
<dbReference type="EMBL" id="VSSQ01002014">
    <property type="protein sequence ID" value="MPM12728.1"/>
    <property type="molecule type" value="Genomic_DNA"/>
</dbReference>
<organism evidence="3">
    <name type="scientific">bioreactor metagenome</name>
    <dbReference type="NCBI Taxonomy" id="1076179"/>
    <lineage>
        <taxon>unclassified sequences</taxon>
        <taxon>metagenomes</taxon>
        <taxon>ecological metagenomes</taxon>
    </lineage>
</organism>
<evidence type="ECO:0000313" key="3">
    <source>
        <dbReference type="EMBL" id="MPM12728.1"/>
    </source>
</evidence>
<dbReference type="InterPro" id="IPR023582">
    <property type="entry name" value="Impact"/>
</dbReference>
<evidence type="ECO:0000259" key="2">
    <source>
        <dbReference type="Pfam" id="PF01205"/>
    </source>
</evidence>
<dbReference type="InterPro" id="IPR001498">
    <property type="entry name" value="Impact_N"/>
</dbReference>
<dbReference type="GO" id="GO:0005737">
    <property type="term" value="C:cytoplasm"/>
    <property type="evidence" value="ECO:0007669"/>
    <property type="project" value="TreeGrafter"/>
</dbReference>